<keyword evidence="3" id="KW-1185">Reference proteome</keyword>
<gene>
    <name evidence="2" type="ORF">CYCCA115_LOCUS9405</name>
</gene>
<organism evidence="2 3">
    <name type="scientific">Cylindrotheca closterium</name>
    <dbReference type="NCBI Taxonomy" id="2856"/>
    <lineage>
        <taxon>Eukaryota</taxon>
        <taxon>Sar</taxon>
        <taxon>Stramenopiles</taxon>
        <taxon>Ochrophyta</taxon>
        <taxon>Bacillariophyta</taxon>
        <taxon>Bacillariophyceae</taxon>
        <taxon>Bacillariophycidae</taxon>
        <taxon>Bacillariales</taxon>
        <taxon>Bacillariaceae</taxon>
        <taxon>Cylindrotheca</taxon>
    </lineage>
</organism>
<evidence type="ECO:0000313" key="3">
    <source>
        <dbReference type="Proteomes" id="UP001295423"/>
    </source>
</evidence>
<dbReference type="AlphaFoldDB" id="A0AAD2CXQ7"/>
<sequence>MSTLDKQFRDSSCLCSNTTARNPTNSFLFPQKGDQKGKEEVDTLLSEALNGLTFEERQMHQEVVHGVEDKIAEEEIFIKTRLKELDETLLLIKAGSNYQAAKTMNREYVTARSLRLMFLRANRYDSKAAAHQMLSFFDAKQRLFGMDKLAKDITVEDLDDDDLECLRSGFLQLAGRDSADRQVMFELPGLRVAKTLLNELRARYYIMMSVVESERNQLRGHIGVCWTIGEYREKQIGHPENIELVAAIPIHCSAVHFCTDEIGKYVICKMLVKAMSNQFRVRFTPHFGSHLECSYRLCTYGIATAMLPFTSGTNQVILDYHNNWVLSRLAKQDKSKPALFRSLPPPLRVPITETRDADVLFNSGEKSCNAGNERLRALVKSLIPQYTSGTNDKKKVIVDGLIDDVIGNEGGRFLKKQNGPSDGWEELRPEQSRAKVTQMFRNLKRQSSTRKSITDGIPISDEPHPDDVVFGNLQRSRGSEFLQQLITDRSKVYDTLDRGMKIKVVEEIARRIKDKGVRFLQAIPESGGWVEVSNDDACKRISKYFRNKRRSIKRG</sequence>
<reference evidence="2" key="1">
    <citation type="submission" date="2023-08" db="EMBL/GenBank/DDBJ databases">
        <authorList>
            <person name="Audoor S."/>
            <person name="Bilcke G."/>
        </authorList>
    </citation>
    <scope>NUCLEOTIDE SEQUENCE</scope>
</reference>
<evidence type="ECO:0000313" key="2">
    <source>
        <dbReference type="EMBL" id="CAJ1945261.1"/>
    </source>
</evidence>
<evidence type="ECO:0000259" key="1">
    <source>
        <dbReference type="Pfam" id="PF20710"/>
    </source>
</evidence>
<dbReference type="InterPro" id="IPR049227">
    <property type="entry name" value="DUF6824"/>
</dbReference>
<name>A0AAD2CXQ7_9STRA</name>
<feature type="domain" description="DUF6824" evidence="1">
    <location>
        <begin position="358"/>
        <end position="442"/>
    </location>
</feature>
<accession>A0AAD2CXQ7</accession>
<protein>
    <recommendedName>
        <fullName evidence="1">DUF6824 domain-containing protein</fullName>
    </recommendedName>
</protein>
<dbReference type="Proteomes" id="UP001295423">
    <property type="component" value="Unassembled WGS sequence"/>
</dbReference>
<feature type="domain" description="DUF6824" evidence="1">
    <location>
        <begin position="470"/>
        <end position="547"/>
    </location>
</feature>
<proteinExistence type="predicted"/>
<dbReference type="EMBL" id="CAKOGP040001335">
    <property type="protein sequence ID" value="CAJ1945261.1"/>
    <property type="molecule type" value="Genomic_DNA"/>
</dbReference>
<dbReference type="Pfam" id="PF20710">
    <property type="entry name" value="DUF6824"/>
    <property type="match status" value="2"/>
</dbReference>
<comment type="caution">
    <text evidence="2">The sequence shown here is derived from an EMBL/GenBank/DDBJ whole genome shotgun (WGS) entry which is preliminary data.</text>
</comment>